<feature type="region of interest" description="Disordered" evidence="1">
    <location>
        <begin position="67"/>
        <end position="91"/>
    </location>
</feature>
<feature type="compositionally biased region" description="Basic and acidic residues" evidence="1">
    <location>
        <begin position="67"/>
        <end position="83"/>
    </location>
</feature>
<evidence type="ECO:0000256" key="1">
    <source>
        <dbReference type="SAM" id="MobiDB-lite"/>
    </source>
</evidence>
<dbReference type="Proteomes" id="UP000276776">
    <property type="component" value="Unassembled WGS sequence"/>
</dbReference>
<gene>
    <name evidence="2" type="ORF">TCLT_LOCUS3033</name>
</gene>
<organism evidence="4">
    <name type="scientific">Thelazia callipaeda</name>
    <name type="common">Oriental eyeworm</name>
    <name type="synonym">Parasitic nematode</name>
    <dbReference type="NCBI Taxonomy" id="103827"/>
    <lineage>
        <taxon>Eukaryota</taxon>
        <taxon>Metazoa</taxon>
        <taxon>Ecdysozoa</taxon>
        <taxon>Nematoda</taxon>
        <taxon>Chromadorea</taxon>
        <taxon>Rhabditida</taxon>
        <taxon>Spirurina</taxon>
        <taxon>Spiruromorpha</taxon>
        <taxon>Thelazioidea</taxon>
        <taxon>Thelaziidae</taxon>
        <taxon>Thelazia</taxon>
    </lineage>
</organism>
<accession>A0A0N5CS32</accession>
<name>A0A0N5CS32_THECL</name>
<reference evidence="2 3" key="2">
    <citation type="submission" date="2018-11" db="EMBL/GenBank/DDBJ databases">
        <authorList>
            <consortium name="Pathogen Informatics"/>
        </authorList>
    </citation>
    <scope>NUCLEOTIDE SEQUENCE [LARGE SCALE GENOMIC DNA]</scope>
</reference>
<sequence>MDESISEVRITYFAPHPEELADKETSEPSTSIGIFGNIFNRIFKSHKDGTYITDTTYISDSTSITESEKNESFIPDCQKEKFEVSQQPSLG</sequence>
<dbReference type="AlphaFoldDB" id="A0A0N5CS32"/>
<evidence type="ECO:0000313" key="3">
    <source>
        <dbReference type="Proteomes" id="UP000276776"/>
    </source>
</evidence>
<proteinExistence type="predicted"/>
<dbReference type="EMBL" id="UYYF01000907">
    <property type="protein sequence ID" value="VDM99295.1"/>
    <property type="molecule type" value="Genomic_DNA"/>
</dbReference>
<keyword evidence="3" id="KW-1185">Reference proteome</keyword>
<protein>
    <submittedName>
        <fullName evidence="2 4">Uncharacterized protein</fullName>
    </submittedName>
</protein>
<evidence type="ECO:0000313" key="2">
    <source>
        <dbReference type="EMBL" id="VDM99295.1"/>
    </source>
</evidence>
<evidence type="ECO:0000313" key="4">
    <source>
        <dbReference type="WBParaSite" id="TCLT_0000303201-mRNA-1"/>
    </source>
</evidence>
<reference evidence="4" key="1">
    <citation type="submission" date="2017-02" db="UniProtKB">
        <authorList>
            <consortium name="WormBaseParasite"/>
        </authorList>
    </citation>
    <scope>IDENTIFICATION</scope>
</reference>
<dbReference type="WBParaSite" id="TCLT_0000303201-mRNA-1">
    <property type="protein sequence ID" value="TCLT_0000303201-mRNA-1"/>
    <property type="gene ID" value="TCLT_0000303201"/>
</dbReference>